<comment type="caution">
    <text evidence="1">The sequence shown here is derived from an EMBL/GenBank/DDBJ whole genome shotgun (WGS) entry which is preliminary data.</text>
</comment>
<keyword evidence="2" id="KW-1185">Reference proteome</keyword>
<evidence type="ECO:0000313" key="1">
    <source>
        <dbReference type="EMBL" id="RDC65469.1"/>
    </source>
</evidence>
<organism evidence="1 2">
    <name type="scientific">Adhaeribacter pallidiroseus</name>
    <dbReference type="NCBI Taxonomy" id="2072847"/>
    <lineage>
        <taxon>Bacteria</taxon>
        <taxon>Pseudomonadati</taxon>
        <taxon>Bacteroidota</taxon>
        <taxon>Cytophagia</taxon>
        <taxon>Cytophagales</taxon>
        <taxon>Hymenobacteraceae</taxon>
        <taxon>Adhaeribacter</taxon>
    </lineage>
</organism>
<reference evidence="1 2" key="1">
    <citation type="submission" date="2018-04" db="EMBL/GenBank/DDBJ databases">
        <title>Adhaeribacter sp. HMF7616 genome sequencing and assembly.</title>
        <authorList>
            <person name="Kang H."/>
            <person name="Kang J."/>
            <person name="Cha I."/>
            <person name="Kim H."/>
            <person name="Joh K."/>
        </authorList>
    </citation>
    <scope>NUCLEOTIDE SEQUENCE [LARGE SCALE GENOMIC DNA]</scope>
    <source>
        <strain evidence="1 2">HMF7616</strain>
    </source>
</reference>
<dbReference type="Proteomes" id="UP000253919">
    <property type="component" value="Unassembled WGS sequence"/>
</dbReference>
<sequence length="155" mass="18308">MYFVTIPVVKERFKKELTEVRTDESGWIKYYYDKATEKEWVEYYPYQEDRAPSILKRTDLPTELESLMNTCFSSDEVEDWRGLGAELSSKEYGISKIAKVLKANAQKWSGEALSEFKKSFRPIDNRNIIGMKMDEVEKSYREFVDSKKEIDNIIK</sequence>
<protein>
    <submittedName>
        <fullName evidence="1">Uncharacterized protein</fullName>
    </submittedName>
</protein>
<name>A0A369QRM6_9BACT</name>
<proteinExistence type="predicted"/>
<evidence type="ECO:0000313" key="2">
    <source>
        <dbReference type="Proteomes" id="UP000253919"/>
    </source>
</evidence>
<dbReference type="AlphaFoldDB" id="A0A369QRM6"/>
<gene>
    <name evidence="1" type="ORF">AHMF7616_04099</name>
</gene>
<accession>A0A369QRM6</accession>
<dbReference type="EMBL" id="QASA01000001">
    <property type="protein sequence ID" value="RDC65469.1"/>
    <property type="molecule type" value="Genomic_DNA"/>
</dbReference>